<keyword evidence="2" id="KW-1185">Reference proteome</keyword>
<name>A0ABW3CH52_9ACTN</name>
<dbReference type="Proteomes" id="UP001597083">
    <property type="component" value="Unassembled WGS sequence"/>
</dbReference>
<gene>
    <name evidence="1" type="ORF">ACFQ07_11575</name>
</gene>
<dbReference type="EMBL" id="JBHTIR010001702">
    <property type="protein sequence ID" value="MFD0852871.1"/>
    <property type="molecule type" value="Genomic_DNA"/>
</dbReference>
<protein>
    <submittedName>
        <fullName evidence="1">Uncharacterized protein</fullName>
    </submittedName>
</protein>
<organism evidence="1 2">
    <name type="scientific">Actinomadura adrarensis</name>
    <dbReference type="NCBI Taxonomy" id="1819600"/>
    <lineage>
        <taxon>Bacteria</taxon>
        <taxon>Bacillati</taxon>
        <taxon>Actinomycetota</taxon>
        <taxon>Actinomycetes</taxon>
        <taxon>Streptosporangiales</taxon>
        <taxon>Thermomonosporaceae</taxon>
        <taxon>Actinomadura</taxon>
    </lineage>
</organism>
<evidence type="ECO:0000313" key="2">
    <source>
        <dbReference type="Proteomes" id="UP001597083"/>
    </source>
</evidence>
<evidence type="ECO:0000313" key="1">
    <source>
        <dbReference type="EMBL" id="MFD0852871.1"/>
    </source>
</evidence>
<sequence length="113" mass="12604">AVMGLQVRGKLMVLTMRLTPRLPAGSEDPTRPPKLNDGVLIDVELVDTANLKRYVVVRDERGLRIKSNDFTSQLHNGQPGLFTYTFAAPEANVSALDVRYGQWPPFTNVPVQR</sequence>
<proteinExistence type="predicted"/>
<feature type="non-terminal residue" evidence="1">
    <location>
        <position position="1"/>
    </location>
</feature>
<comment type="caution">
    <text evidence="1">The sequence shown here is derived from an EMBL/GenBank/DDBJ whole genome shotgun (WGS) entry which is preliminary data.</text>
</comment>
<reference evidence="2" key="1">
    <citation type="journal article" date="2019" name="Int. J. Syst. Evol. Microbiol.">
        <title>The Global Catalogue of Microorganisms (GCM) 10K type strain sequencing project: providing services to taxonomists for standard genome sequencing and annotation.</title>
        <authorList>
            <consortium name="The Broad Institute Genomics Platform"/>
            <consortium name="The Broad Institute Genome Sequencing Center for Infectious Disease"/>
            <person name="Wu L."/>
            <person name="Ma J."/>
        </authorList>
    </citation>
    <scope>NUCLEOTIDE SEQUENCE [LARGE SCALE GENOMIC DNA]</scope>
    <source>
        <strain evidence="2">JCM 31696</strain>
    </source>
</reference>
<accession>A0ABW3CH52</accession>